<feature type="region of interest" description="Disordered" evidence="1">
    <location>
        <begin position="1"/>
        <end position="38"/>
    </location>
</feature>
<dbReference type="EnsemblPlants" id="LPERR05G17440.1">
    <property type="protein sequence ID" value="LPERR05G17440.1"/>
    <property type="gene ID" value="LPERR05G17440"/>
</dbReference>
<dbReference type="Gramene" id="LPERR05G17440.1">
    <property type="protein sequence ID" value="LPERR05G17440.1"/>
    <property type="gene ID" value="LPERR05G17440"/>
</dbReference>
<proteinExistence type="predicted"/>
<organism evidence="2 3">
    <name type="scientific">Leersia perrieri</name>
    <dbReference type="NCBI Taxonomy" id="77586"/>
    <lineage>
        <taxon>Eukaryota</taxon>
        <taxon>Viridiplantae</taxon>
        <taxon>Streptophyta</taxon>
        <taxon>Embryophyta</taxon>
        <taxon>Tracheophyta</taxon>
        <taxon>Spermatophyta</taxon>
        <taxon>Magnoliopsida</taxon>
        <taxon>Liliopsida</taxon>
        <taxon>Poales</taxon>
        <taxon>Poaceae</taxon>
        <taxon>BOP clade</taxon>
        <taxon>Oryzoideae</taxon>
        <taxon>Oryzeae</taxon>
        <taxon>Oryzinae</taxon>
        <taxon>Leersia</taxon>
    </lineage>
</organism>
<protein>
    <submittedName>
        <fullName evidence="2">Uncharacterized protein</fullName>
    </submittedName>
</protein>
<dbReference type="AlphaFoldDB" id="A0A0D9WI69"/>
<reference evidence="2" key="3">
    <citation type="submission" date="2015-04" db="UniProtKB">
        <authorList>
            <consortium name="EnsemblPlants"/>
        </authorList>
    </citation>
    <scope>IDENTIFICATION</scope>
</reference>
<keyword evidence="3" id="KW-1185">Reference proteome</keyword>
<dbReference type="HOGENOM" id="CLU_103520_1_0_1"/>
<reference evidence="2 3" key="1">
    <citation type="submission" date="2012-08" db="EMBL/GenBank/DDBJ databases">
        <title>Oryza genome evolution.</title>
        <authorList>
            <person name="Wing R.A."/>
        </authorList>
    </citation>
    <scope>NUCLEOTIDE SEQUENCE</scope>
</reference>
<reference evidence="3" key="2">
    <citation type="submission" date="2013-12" db="EMBL/GenBank/DDBJ databases">
        <authorList>
            <person name="Yu Y."/>
            <person name="Lee S."/>
            <person name="de Baynast K."/>
            <person name="Wissotski M."/>
            <person name="Liu L."/>
            <person name="Talag J."/>
            <person name="Goicoechea J."/>
            <person name="Angelova A."/>
            <person name="Jetty R."/>
            <person name="Kudrna D."/>
            <person name="Golser W."/>
            <person name="Rivera L."/>
            <person name="Zhang J."/>
            <person name="Wing R."/>
        </authorList>
    </citation>
    <scope>NUCLEOTIDE SEQUENCE</scope>
</reference>
<dbReference type="Proteomes" id="UP000032180">
    <property type="component" value="Chromosome 5"/>
</dbReference>
<dbReference type="eggNOG" id="ENOG502R3RV">
    <property type="taxonomic scope" value="Eukaryota"/>
</dbReference>
<evidence type="ECO:0000313" key="2">
    <source>
        <dbReference type="EnsemblPlants" id="LPERR05G17440.1"/>
    </source>
</evidence>
<sequence length="192" mass="19975">MASPREDAPVSSQPSPQEASARPPRRAETTGEAADADADRGVRCSVLCFHLPSHNRGAKKKKKKQPTPVVQLGATAGAGKIAAVRPLETTTTDEASSSSAAAAAHRVTFLASASLSTWWPASPRRVSGRASSSSSFSHWRRSLSSSRRRVMPHCAAAAVASAPTSFSFPSSPVSASTSCTSTPKLVHGCHVD</sequence>
<evidence type="ECO:0000256" key="1">
    <source>
        <dbReference type="SAM" id="MobiDB-lite"/>
    </source>
</evidence>
<name>A0A0D9WI69_9ORYZ</name>
<evidence type="ECO:0000313" key="3">
    <source>
        <dbReference type="Proteomes" id="UP000032180"/>
    </source>
</evidence>
<accession>A0A0D9WI69</accession>